<dbReference type="HOGENOM" id="CLU_148998_0_0_1"/>
<dbReference type="GeneID" id="9477893"/>
<dbReference type="VEuPathDB" id="FungiDB:PITG_21469"/>
<reference evidence="2" key="1">
    <citation type="journal article" date="2009" name="Nature">
        <title>Genome sequence and analysis of the Irish potato famine pathogen Phytophthora infestans.</title>
        <authorList>
            <consortium name="The Broad Institute Genome Sequencing Platform"/>
            <person name="Haas B.J."/>
            <person name="Kamoun S."/>
            <person name="Zody M.C."/>
            <person name="Jiang R.H."/>
            <person name="Handsaker R.E."/>
            <person name="Cano L.M."/>
            <person name="Grabherr M."/>
            <person name="Kodira C.D."/>
            <person name="Raffaele S."/>
            <person name="Torto-Alalibo T."/>
            <person name="Bozkurt T.O."/>
            <person name="Ah-Fong A.M."/>
            <person name="Alvarado L."/>
            <person name="Anderson V.L."/>
            <person name="Armstrong M.R."/>
            <person name="Avrova A."/>
            <person name="Baxter L."/>
            <person name="Beynon J."/>
            <person name="Boevink P.C."/>
            <person name="Bollmann S.R."/>
            <person name="Bos J.I."/>
            <person name="Bulone V."/>
            <person name="Cai G."/>
            <person name="Cakir C."/>
            <person name="Carrington J.C."/>
            <person name="Chawner M."/>
            <person name="Conti L."/>
            <person name="Costanzo S."/>
            <person name="Ewan R."/>
            <person name="Fahlgren N."/>
            <person name="Fischbach M.A."/>
            <person name="Fugelstad J."/>
            <person name="Gilroy E.M."/>
            <person name="Gnerre S."/>
            <person name="Green P.J."/>
            <person name="Grenville-Briggs L.J."/>
            <person name="Griffith J."/>
            <person name="Grunwald N.J."/>
            <person name="Horn K."/>
            <person name="Horner N.R."/>
            <person name="Hu C.H."/>
            <person name="Huitema E."/>
            <person name="Jeong D.H."/>
            <person name="Jones A.M."/>
            <person name="Jones J.D."/>
            <person name="Jones R.W."/>
            <person name="Karlsson E.K."/>
            <person name="Kunjeti S.G."/>
            <person name="Lamour K."/>
            <person name="Liu Z."/>
            <person name="Ma L."/>
            <person name="Maclean D."/>
            <person name="Chibucos M.C."/>
            <person name="McDonald H."/>
            <person name="McWalters J."/>
            <person name="Meijer H.J."/>
            <person name="Morgan W."/>
            <person name="Morris P.F."/>
            <person name="Munro C.A."/>
            <person name="O'Neill K."/>
            <person name="Ospina-Giraldo M."/>
            <person name="Pinzon A."/>
            <person name="Pritchard L."/>
            <person name="Ramsahoye B."/>
            <person name="Ren Q."/>
            <person name="Restrepo S."/>
            <person name="Roy S."/>
            <person name="Sadanandom A."/>
            <person name="Savidor A."/>
            <person name="Schornack S."/>
            <person name="Schwartz D.C."/>
            <person name="Schumann U.D."/>
            <person name="Schwessinger B."/>
            <person name="Seyer L."/>
            <person name="Sharpe T."/>
            <person name="Silvar C."/>
            <person name="Song J."/>
            <person name="Studholme D.J."/>
            <person name="Sykes S."/>
            <person name="Thines M."/>
            <person name="van de Vondervoort P.J."/>
            <person name="Phuntumart V."/>
            <person name="Wawra S."/>
            <person name="Weide R."/>
            <person name="Win J."/>
            <person name="Young C."/>
            <person name="Zhou S."/>
            <person name="Fry W."/>
            <person name="Meyers B.C."/>
            <person name="van West P."/>
            <person name="Ristaino J."/>
            <person name="Govers F."/>
            <person name="Birch P.R."/>
            <person name="Whisson S.C."/>
            <person name="Judelson H.S."/>
            <person name="Nusbaum C."/>
        </authorList>
    </citation>
    <scope>NUCLEOTIDE SEQUENCE [LARGE SCALE GENOMIC DNA]</scope>
    <source>
        <strain evidence="2">T30-4</strain>
    </source>
</reference>
<dbReference type="Proteomes" id="UP000006643">
    <property type="component" value="Unassembled WGS sequence"/>
</dbReference>
<dbReference type="RefSeq" id="XP_002894881.1">
    <property type="nucleotide sequence ID" value="XM_002894835.1"/>
</dbReference>
<dbReference type="OMA" id="INTWHAA"/>
<organism evidence="1 2">
    <name type="scientific">Phytophthora infestans (strain T30-4)</name>
    <name type="common">Potato late blight agent</name>
    <dbReference type="NCBI Taxonomy" id="403677"/>
    <lineage>
        <taxon>Eukaryota</taxon>
        <taxon>Sar</taxon>
        <taxon>Stramenopiles</taxon>
        <taxon>Oomycota</taxon>
        <taxon>Peronosporomycetes</taxon>
        <taxon>Peronosporales</taxon>
        <taxon>Peronosporaceae</taxon>
        <taxon>Phytophthora</taxon>
    </lineage>
</organism>
<dbReference type="InParanoid" id="D0P496"/>
<gene>
    <name evidence="1" type="ORF">PITG_21469</name>
</gene>
<accession>D0P496</accession>
<keyword evidence="2" id="KW-1185">Reference proteome</keyword>
<evidence type="ECO:0000313" key="2">
    <source>
        <dbReference type="Proteomes" id="UP000006643"/>
    </source>
</evidence>
<protein>
    <submittedName>
        <fullName evidence="1">Uncharacterized protein</fullName>
    </submittedName>
</protein>
<dbReference type="eggNOG" id="KOG3105">
    <property type="taxonomic scope" value="Eukaryota"/>
</dbReference>
<dbReference type="KEGG" id="pif:PITG_21469"/>
<name>D0P496_PHYIT</name>
<evidence type="ECO:0000313" key="1">
    <source>
        <dbReference type="EMBL" id="EEY63464.1"/>
    </source>
</evidence>
<dbReference type="OrthoDB" id="125033at2759"/>
<dbReference type="EMBL" id="DS028515">
    <property type="protein sequence ID" value="EEY63464.1"/>
    <property type="molecule type" value="Genomic_DNA"/>
</dbReference>
<proteinExistence type="predicted"/>
<dbReference type="AlphaFoldDB" id="D0P496"/>
<sequence>MYDWHQQYQHIVDATDEREELCISTPGWYIPEDTRTSLFCCLRRSLGASDSDYVVSLTEYMQNLNDLTGLFDDEYIASLRSGELAPGELELFAASRMHDCDIEVVTLNNECRVISKYTYTLDGLHL</sequence>